<dbReference type="Gene3D" id="3.30.559.30">
    <property type="entry name" value="Nonribosomal peptide synthetase, condensation domain"/>
    <property type="match status" value="1"/>
</dbReference>
<keyword evidence="6" id="KW-1185">Reference proteome</keyword>
<keyword evidence="2" id="KW-0596">Phosphopantetheine</keyword>
<organism evidence="5 6">
    <name type="scientific">Azomonas macrocytogenes</name>
    <name type="common">Azotobacter macrocytogenes</name>
    <dbReference type="NCBI Taxonomy" id="69962"/>
    <lineage>
        <taxon>Bacteria</taxon>
        <taxon>Pseudomonadati</taxon>
        <taxon>Pseudomonadota</taxon>
        <taxon>Gammaproteobacteria</taxon>
        <taxon>Pseudomonadales</taxon>
        <taxon>Pseudomonadaceae</taxon>
        <taxon>Azomonas</taxon>
    </lineage>
</organism>
<dbReference type="PANTHER" id="PTHR45398:SF1">
    <property type="entry name" value="ENZYME, PUTATIVE (JCVI)-RELATED"/>
    <property type="match status" value="1"/>
</dbReference>
<dbReference type="InterPro" id="IPR020806">
    <property type="entry name" value="PKS_PP-bd"/>
</dbReference>
<dbReference type="SMART" id="SM00823">
    <property type="entry name" value="PKS_PP"/>
    <property type="match status" value="1"/>
</dbReference>
<evidence type="ECO:0000256" key="2">
    <source>
        <dbReference type="ARBA" id="ARBA00022450"/>
    </source>
</evidence>
<dbReference type="SUPFAM" id="SSF47336">
    <property type="entry name" value="ACP-like"/>
    <property type="match status" value="1"/>
</dbReference>
<keyword evidence="3" id="KW-0597">Phosphoprotein</keyword>
<dbReference type="AlphaFoldDB" id="A0A839TBJ5"/>
<evidence type="ECO:0000313" key="5">
    <source>
        <dbReference type="EMBL" id="MBB3105494.1"/>
    </source>
</evidence>
<dbReference type="EMBL" id="JACHXI010000060">
    <property type="protein sequence ID" value="MBB3105494.1"/>
    <property type="molecule type" value="Genomic_DNA"/>
</dbReference>
<dbReference type="PANTHER" id="PTHR45398">
    <property type="match status" value="1"/>
</dbReference>
<accession>A0A839TBJ5</accession>
<dbReference type="Proteomes" id="UP000549250">
    <property type="component" value="Unassembled WGS sequence"/>
</dbReference>
<dbReference type="FunFam" id="1.10.1200.10:FF:000005">
    <property type="entry name" value="Nonribosomal peptide synthetase 1"/>
    <property type="match status" value="1"/>
</dbReference>
<dbReference type="GO" id="GO:0031177">
    <property type="term" value="F:phosphopantetheine binding"/>
    <property type="evidence" value="ECO:0007669"/>
    <property type="project" value="InterPro"/>
</dbReference>
<dbReference type="Gene3D" id="3.30.559.10">
    <property type="entry name" value="Chloramphenicol acetyltransferase-like domain"/>
    <property type="match status" value="1"/>
</dbReference>
<dbReference type="SUPFAM" id="SSF52777">
    <property type="entry name" value="CoA-dependent acyltransferases"/>
    <property type="match status" value="2"/>
</dbReference>
<evidence type="ECO:0000259" key="4">
    <source>
        <dbReference type="PROSITE" id="PS50075"/>
    </source>
</evidence>
<comment type="caution">
    <text evidence="5">The sequence shown here is derived from an EMBL/GenBank/DDBJ whole genome shotgun (WGS) entry which is preliminary data.</text>
</comment>
<dbReference type="GO" id="GO:0003824">
    <property type="term" value="F:catalytic activity"/>
    <property type="evidence" value="ECO:0007669"/>
    <property type="project" value="InterPro"/>
</dbReference>
<sequence>MSLLQQEYVAPQSELEQQLAGIWAQVLKVERVGLTDNFFELGGHSLLATQVISRTRHQLSLELSLRSLFESQDLADFAAAVAQSTHSQAPAFVRIDRNQPLGLSYAQQRQWFLWQLEPDSAAYHIPAALRLKGKLDLSALQSSFAALIQRHESLRTTFRQEGEQAVQIIRASLPVPLELETLSEATDEQIRVHVENEVAHLFDLERGPLLRVKLLRLGDDDHVLVLTLHHIVSDGWSTPIMVDELIQLYEGYSQGREIQLPDLPIQYADYAAWQREWMEAGERERQLAYWTEKLGGEQSILELPSDRPRPSVQSHRGVRLNLELDSQLTQALRGVAQRHNVTLFMLLLASFQTLLHRYSGQTDIRVGVPIANRTRMETEWLIGFFVNTQVLKAEFDLQLRFSDLLQQVRQTALEAQAHQDLPFEQLVEALQPERSLSHSPLFQVMFNHQAQVKGSSHKLPGLQIEGLDWEGHSAQFDLTLDTCEAETGISVSLSYATDLFDMATVKRMSRHWINLLQGIAQQPEQRLAELPLLGDAEREQILHEWNQTQASYPSEQCIHQLIEAQAARTPDATAVVFG</sequence>
<evidence type="ECO:0000256" key="1">
    <source>
        <dbReference type="ARBA" id="ARBA00001957"/>
    </source>
</evidence>
<proteinExistence type="predicted"/>
<dbReference type="Gene3D" id="1.10.1200.10">
    <property type="entry name" value="ACP-like"/>
    <property type="match status" value="1"/>
</dbReference>
<protein>
    <recommendedName>
        <fullName evidence="4">Carrier domain-containing protein</fullName>
    </recommendedName>
</protein>
<dbReference type="InterPro" id="IPR036736">
    <property type="entry name" value="ACP-like_sf"/>
</dbReference>
<comment type="cofactor">
    <cofactor evidence="1">
        <name>pantetheine 4'-phosphate</name>
        <dbReference type="ChEBI" id="CHEBI:47942"/>
    </cofactor>
</comment>
<name>A0A839TBJ5_AZOMA</name>
<dbReference type="InterPro" id="IPR023213">
    <property type="entry name" value="CAT-like_dom_sf"/>
</dbReference>
<reference evidence="5 6" key="1">
    <citation type="submission" date="2020-08" db="EMBL/GenBank/DDBJ databases">
        <title>Genomic Encyclopedia of Type Strains, Phase III (KMG-III): the genomes of soil and plant-associated and newly described type strains.</title>
        <authorList>
            <person name="Whitman W."/>
        </authorList>
    </citation>
    <scope>NUCLEOTIDE SEQUENCE [LARGE SCALE GENOMIC DNA]</scope>
    <source>
        <strain evidence="5 6">CECT 4462</strain>
    </source>
</reference>
<dbReference type="PROSITE" id="PS50075">
    <property type="entry name" value="CARRIER"/>
    <property type="match status" value="1"/>
</dbReference>
<dbReference type="InterPro" id="IPR001242">
    <property type="entry name" value="Condensation_dom"/>
</dbReference>
<dbReference type="Pfam" id="PF00550">
    <property type="entry name" value="PP-binding"/>
    <property type="match status" value="1"/>
</dbReference>
<evidence type="ECO:0000313" key="6">
    <source>
        <dbReference type="Proteomes" id="UP000549250"/>
    </source>
</evidence>
<dbReference type="CDD" id="cd19531">
    <property type="entry name" value="LCL_NRPS-like"/>
    <property type="match status" value="1"/>
</dbReference>
<dbReference type="InterPro" id="IPR009081">
    <property type="entry name" value="PP-bd_ACP"/>
</dbReference>
<gene>
    <name evidence="5" type="ORF">FHR87_003937</name>
</gene>
<dbReference type="FunFam" id="3.30.559.30:FF:000001">
    <property type="entry name" value="Non-ribosomal peptide synthetase"/>
    <property type="match status" value="1"/>
</dbReference>
<feature type="domain" description="Carrier" evidence="4">
    <location>
        <begin position="10"/>
        <end position="85"/>
    </location>
</feature>
<dbReference type="SUPFAM" id="SSF56801">
    <property type="entry name" value="Acetyl-CoA synthetase-like"/>
    <property type="match status" value="1"/>
</dbReference>
<evidence type="ECO:0000256" key="3">
    <source>
        <dbReference type="ARBA" id="ARBA00022553"/>
    </source>
</evidence>
<dbReference type="Pfam" id="PF00668">
    <property type="entry name" value="Condensation"/>
    <property type="match status" value="1"/>
</dbReference>
<feature type="non-terminal residue" evidence="5">
    <location>
        <position position="578"/>
    </location>
</feature>
<dbReference type="FunFam" id="3.30.559.10:FF:000012">
    <property type="entry name" value="Non-ribosomal peptide synthetase"/>
    <property type="match status" value="1"/>
</dbReference>